<feature type="compositionally biased region" description="Polar residues" evidence="1">
    <location>
        <begin position="19"/>
        <end position="33"/>
    </location>
</feature>
<keyword evidence="4" id="KW-1185">Reference proteome</keyword>
<feature type="domain" description="Heterokaryon incompatibility" evidence="2">
    <location>
        <begin position="241"/>
        <end position="396"/>
    </location>
</feature>
<protein>
    <recommendedName>
        <fullName evidence="2">Heterokaryon incompatibility domain-containing protein</fullName>
    </recommendedName>
</protein>
<dbReference type="EMBL" id="PDLM01000008">
    <property type="protein sequence ID" value="RDW71446.1"/>
    <property type="molecule type" value="Genomic_DNA"/>
</dbReference>
<dbReference type="Pfam" id="PF06985">
    <property type="entry name" value="HET"/>
    <property type="match status" value="1"/>
</dbReference>
<comment type="caution">
    <text evidence="3">The sequence shown here is derived from an EMBL/GenBank/DDBJ whole genome shotgun (WGS) entry which is preliminary data.</text>
</comment>
<proteinExistence type="predicted"/>
<reference evidence="3 4" key="1">
    <citation type="journal article" date="2018" name="IMA Fungus">
        <title>IMA Genome-F 9: Draft genome sequence of Annulohypoxylon stygium, Aspergillus mulundensis, Berkeleyomyces basicola (syn. Thielaviopsis basicola), Ceratocystis smalleyi, two Cercospora beticola strains, Coleophoma cylindrospora, Fusarium fracticaudum, Phialophora cf. hyalina, and Morchella septimelata.</title>
        <authorList>
            <person name="Wingfield B.D."/>
            <person name="Bills G.F."/>
            <person name="Dong Y."/>
            <person name="Huang W."/>
            <person name="Nel W.J."/>
            <person name="Swalarsk-Parry B.S."/>
            <person name="Vaghefi N."/>
            <person name="Wilken P.M."/>
            <person name="An Z."/>
            <person name="de Beer Z.W."/>
            <person name="De Vos L."/>
            <person name="Chen L."/>
            <person name="Duong T.A."/>
            <person name="Gao Y."/>
            <person name="Hammerbacher A."/>
            <person name="Kikkert J.R."/>
            <person name="Li Y."/>
            <person name="Li H."/>
            <person name="Li K."/>
            <person name="Li Q."/>
            <person name="Liu X."/>
            <person name="Ma X."/>
            <person name="Naidoo K."/>
            <person name="Pethybridge S.J."/>
            <person name="Sun J."/>
            <person name="Steenkamp E.T."/>
            <person name="van der Nest M.A."/>
            <person name="van Wyk S."/>
            <person name="Wingfield M.J."/>
            <person name="Xiong C."/>
            <person name="Yue Q."/>
            <person name="Zhang X."/>
        </authorList>
    </citation>
    <scope>NUCLEOTIDE SEQUENCE [LARGE SCALE GENOMIC DNA]</scope>
    <source>
        <strain evidence="3 4">BP6252</strain>
    </source>
</reference>
<dbReference type="STRING" id="1849047.A0A3D8RBV4"/>
<accession>A0A3D8RBV4</accession>
<dbReference type="AlphaFoldDB" id="A0A3D8RBV4"/>
<gene>
    <name evidence="3" type="ORF">BP6252_08009</name>
</gene>
<evidence type="ECO:0000256" key="1">
    <source>
        <dbReference type="SAM" id="MobiDB-lite"/>
    </source>
</evidence>
<sequence>MEQLTTESTDPYEPLEAASSHSSTRTNLESNDAFNPRLIGPPLYTSVDNTALCLDCQERFDESHFQRVGERCEDGQALYLMHEYKISRKEVKLNAKDGCRMCSLINYQGSRDAETVRWFLRCHPTQEGQHSQLPDVREVVMQYHNLEADNPELTHGYTSLHAHASRGNPAGKYVSARDIISDFRSGQAFDRVKGWLAECTERHEYCSRPIARPLPTRVIHVPQHDMSQLCLVDTDGIPGDYAALSYAWGPDSQPNKTTSSNLGVYHNQIILSNLPQTLQDAIHITQTLNINYLWVDSMCIIQDSNEDKIVEISKMRHIFKNAFCTIIGARSPTSSQGFLDNFPLRYPLLEEDIIIPYGSSADTGDKGTMTLREAGGFKQADIIRDFTESRAWCLEESVLSPRCIIYSNIRLRWSCAQTQYSDGDYTHNEESEYKIKPLPRLFRLGQKREAEDDDDWEELWKFWISIVTNYSTRELTRPDDKLRAISGLVDEIHALYCDGDDEYLTGIWKRKLFPGLMWFIMPRTRLDNVTYLQPRIRDIAPSWSWASTNGTVAHYNGGVNINPQCDIIDWYGKVSRKEPFNRAVDAALEVEGRLKKAIWDADRLSVYDETELPPQGSQSESEDYSIRSLAIADGFPDTNETVGIYCRVYCLELGYIERQDRRGSSSKETVGLLLFRARKGKGVFSRYGLFKGYDLDTWFEGVVAKRILII</sequence>
<dbReference type="PANTHER" id="PTHR33112:SF16">
    <property type="entry name" value="HETEROKARYON INCOMPATIBILITY DOMAIN-CONTAINING PROTEIN"/>
    <property type="match status" value="1"/>
</dbReference>
<feature type="region of interest" description="Disordered" evidence="1">
    <location>
        <begin position="1"/>
        <end position="34"/>
    </location>
</feature>
<name>A0A3D8RBV4_9HELO</name>
<dbReference type="InterPro" id="IPR010730">
    <property type="entry name" value="HET"/>
</dbReference>
<organism evidence="3 4">
    <name type="scientific">Coleophoma cylindrospora</name>
    <dbReference type="NCBI Taxonomy" id="1849047"/>
    <lineage>
        <taxon>Eukaryota</taxon>
        <taxon>Fungi</taxon>
        <taxon>Dikarya</taxon>
        <taxon>Ascomycota</taxon>
        <taxon>Pezizomycotina</taxon>
        <taxon>Leotiomycetes</taxon>
        <taxon>Helotiales</taxon>
        <taxon>Dermateaceae</taxon>
        <taxon>Coleophoma</taxon>
    </lineage>
</organism>
<dbReference type="OrthoDB" id="5125733at2759"/>
<dbReference type="Proteomes" id="UP000256645">
    <property type="component" value="Unassembled WGS sequence"/>
</dbReference>
<evidence type="ECO:0000313" key="3">
    <source>
        <dbReference type="EMBL" id="RDW71446.1"/>
    </source>
</evidence>
<dbReference type="PANTHER" id="PTHR33112">
    <property type="entry name" value="DOMAIN PROTEIN, PUTATIVE-RELATED"/>
    <property type="match status" value="1"/>
</dbReference>
<evidence type="ECO:0000259" key="2">
    <source>
        <dbReference type="Pfam" id="PF06985"/>
    </source>
</evidence>
<evidence type="ECO:0000313" key="4">
    <source>
        <dbReference type="Proteomes" id="UP000256645"/>
    </source>
</evidence>